<dbReference type="SUPFAM" id="SSF55729">
    <property type="entry name" value="Acyl-CoA N-acyltransferases (Nat)"/>
    <property type="match status" value="1"/>
</dbReference>
<dbReference type="OrthoDB" id="410198at2759"/>
<organism evidence="2 3">
    <name type="scientific">Polychaeton citri CBS 116435</name>
    <dbReference type="NCBI Taxonomy" id="1314669"/>
    <lineage>
        <taxon>Eukaryota</taxon>
        <taxon>Fungi</taxon>
        <taxon>Dikarya</taxon>
        <taxon>Ascomycota</taxon>
        <taxon>Pezizomycotina</taxon>
        <taxon>Dothideomycetes</taxon>
        <taxon>Dothideomycetidae</taxon>
        <taxon>Capnodiales</taxon>
        <taxon>Capnodiaceae</taxon>
        <taxon>Polychaeton</taxon>
    </lineage>
</organism>
<dbReference type="Gene3D" id="3.40.630.30">
    <property type="match status" value="1"/>
</dbReference>
<evidence type="ECO:0000313" key="3">
    <source>
        <dbReference type="Proteomes" id="UP000799441"/>
    </source>
</evidence>
<feature type="domain" description="N-acetyltransferase" evidence="1">
    <location>
        <begin position="65"/>
        <end position="225"/>
    </location>
</feature>
<dbReference type="EMBL" id="MU003797">
    <property type="protein sequence ID" value="KAF2720637.1"/>
    <property type="molecule type" value="Genomic_DNA"/>
</dbReference>
<evidence type="ECO:0000259" key="1">
    <source>
        <dbReference type="PROSITE" id="PS51186"/>
    </source>
</evidence>
<reference evidence="2" key="1">
    <citation type="journal article" date="2020" name="Stud. Mycol.">
        <title>101 Dothideomycetes genomes: a test case for predicting lifestyles and emergence of pathogens.</title>
        <authorList>
            <person name="Haridas S."/>
            <person name="Albert R."/>
            <person name="Binder M."/>
            <person name="Bloem J."/>
            <person name="Labutti K."/>
            <person name="Salamov A."/>
            <person name="Andreopoulos B."/>
            <person name="Baker S."/>
            <person name="Barry K."/>
            <person name="Bills G."/>
            <person name="Bluhm B."/>
            <person name="Cannon C."/>
            <person name="Castanera R."/>
            <person name="Culley D."/>
            <person name="Daum C."/>
            <person name="Ezra D."/>
            <person name="Gonzalez J."/>
            <person name="Henrissat B."/>
            <person name="Kuo A."/>
            <person name="Liang C."/>
            <person name="Lipzen A."/>
            <person name="Lutzoni F."/>
            <person name="Magnuson J."/>
            <person name="Mondo S."/>
            <person name="Nolan M."/>
            <person name="Ohm R."/>
            <person name="Pangilinan J."/>
            <person name="Park H.-J."/>
            <person name="Ramirez L."/>
            <person name="Alfaro M."/>
            <person name="Sun H."/>
            <person name="Tritt A."/>
            <person name="Yoshinaga Y."/>
            <person name="Zwiers L.-H."/>
            <person name="Turgeon B."/>
            <person name="Goodwin S."/>
            <person name="Spatafora J."/>
            <person name="Crous P."/>
            <person name="Grigoriev I."/>
        </authorList>
    </citation>
    <scope>NUCLEOTIDE SEQUENCE</scope>
    <source>
        <strain evidence="2">CBS 116435</strain>
    </source>
</reference>
<name>A0A9P4Q9N9_9PEZI</name>
<comment type="caution">
    <text evidence="2">The sequence shown here is derived from an EMBL/GenBank/DDBJ whole genome shotgun (WGS) entry which is preliminary data.</text>
</comment>
<dbReference type="Proteomes" id="UP000799441">
    <property type="component" value="Unassembled WGS sequence"/>
</dbReference>
<dbReference type="PANTHER" id="PTHR42791">
    <property type="entry name" value="GNAT FAMILY ACETYLTRANSFERASE"/>
    <property type="match status" value="1"/>
</dbReference>
<dbReference type="InterPro" id="IPR052523">
    <property type="entry name" value="Trichothecene_AcTrans"/>
</dbReference>
<dbReference type="PROSITE" id="PS51186">
    <property type="entry name" value="GNAT"/>
    <property type="match status" value="1"/>
</dbReference>
<keyword evidence="3" id="KW-1185">Reference proteome</keyword>
<dbReference type="InterPro" id="IPR000182">
    <property type="entry name" value="GNAT_dom"/>
</dbReference>
<dbReference type="GO" id="GO:0016747">
    <property type="term" value="F:acyltransferase activity, transferring groups other than amino-acyl groups"/>
    <property type="evidence" value="ECO:0007669"/>
    <property type="project" value="InterPro"/>
</dbReference>
<evidence type="ECO:0000313" key="2">
    <source>
        <dbReference type="EMBL" id="KAF2720637.1"/>
    </source>
</evidence>
<accession>A0A9P4Q9N9</accession>
<sequence>MTIQFLPLEQADYTNYYRIVAAAFAENGLNPMMFPNGYSDAALKHMVEDLKREDVAYPGRFHRFKVIDTSLPADNVHGQLIGISTWKVFAPERSQADLEREEAKHQADVEKYGLPEGMNGEAVGAYFGEMEEFRKQYFGGKPYVLLALVATHPDHYRKGAGAMHLKKGLEMADELDLPAFLEATPHGAPLYRRHGYKDVKTLDFDGRNWGLDKKHEHVAMLRPRKSERME</sequence>
<gene>
    <name evidence="2" type="ORF">K431DRAFT_346944</name>
</gene>
<dbReference type="InterPro" id="IPR016181">
    <property type="entry name" value="Acyl_CoA_acyltransferase"/>
</dbReference>
<proteinExistence type="predicted"/>
<dbReference type="AlphaFoldDB" id="A0A9P4Q9N9"/>
<protein>
    <recommendedName>
        <fullName evidence="1">N-acetyltransferase domain-containing protein</fullName>
    </recommendedName>
</protein>
<dbReference type="PANTHER" id="PTHR42791:SF14">
    <property type="entry name" value="N-ACETYLTRANSFERASE DOMAIN-CONTAINING PROTEIN"/>
    <property type="match status" value="1"/>
</dbReference>